<dbReference type="GO" id="GO:0046872">
    <property type="term" value="F:metal ion binding"/>
    <property type="evidence" value="ECO:0007669"/>
    <property type="project" value="UniProtKB-KW"/>
</dbReference>
<evidence type="ECO:0000256" key="2">
    <source>
        <dbReference type="ARBA" id="ARBA00022448"/>
    </source>
</evidence>
<dbReference type="Pfam" id="PF00034">
    <property type="entry name" value="Cytochrom_C"/>
    <property type="match status" value="1"/>
</dbReference>
<comment type="subcellular location">
    <subcellularLocation>
        <location evidence="1">Cell membrane</location>
        <topology evidence="1">Single-pass membrane protein</topology>
    </subcellularLocation>
</comment>
<dbReference type="GO" id="GO:0020037">
    <property type="term" value="F:heme binding"/>
    <property type="evidence" value="ECO:0007669"/>
    <property type="project" value="InterPro"/>
</dbReference>
<accession>A0A918TVX9</accession>
<protein>
    <submittedName>
        <fullName evidence="13">Cytochrome c</fullName>
    </submittedName>
</protein>
<feature type="domain" description="Cytochrome c" evidence="12">
    <location>
        <begin position="81"/>
        <end position="180"/>
    </location>
</feature>
<dbReference type="GO" id="GO:0005886">
    <property type="term" value="C:plasma membrane"/>
    <property type="evidence" value="ECO:0007669"/>
    <property type="project" value="UniProtKB-SubCell"/>
</dbReference>
<dbReference type="InterPro" id="IPR036909">
    <property type="entry name" value="Cyt_c-like_dom_sf"/>
</dbReference>
<proteinExistence type="predicted"/>
<sequence length="180" mass="18416">MFDTMTITKALGALCGAFLIFLMGSWAASALYDTKAGGGHGAGHGEEGAELTQAYTIEVAEAGTGDAAAAGPTFEEIFATADATKGEKVFGKCAACHKLDGSDGVGPHLNGVVDRAKAASAGFAYSDALKAMASDTWTPANLNAFLTNPKSYAKGTKMSFAGLPKAEDRANLIAWLATQQ</sequence>
<name>A0A918TVX9_9RHOB</name>
<evidence type="ECO:0000256" key="5">
    <source>
        <dbReference type="ARBA" id="ARBA00022692"/>
    </source>
</evidence>
<dbReference type="Proteomes" id="UP000638981">
    <property type="component" value="Unassembled WGS sequence"/>
</dbReference>
<dbReference type="InterPro" id="IPR002327">
    <property type="entry name" value="Cyt_c_1A/1B"/>
</dbReference>
<dbReference type="PROSITE" id="PS51007">
    <property type="entry name" value="CYTC"/>
    <property type="match status" value="1"/>
</dbReference>
<keyword evidence="14" id="KW-1185">Reference proteome</keyword>
<dbReference type="GO" id="GO:0009055">
    <property type="term" value="F:electron transfer activity"/>
    <property type="evidence" value="ECO:0007669"/>
    <property type="project" value="InterPro"/>
</dbReference>
<evidence type="ECO:0000256" key="1">
    <source>
        <dbReference type="ARBA" id="ARBA00004162"/>
    </source>
</evidence>
<organism evidence="13 14">
    <name type="scientific">Neogemmobacter tilapiae</name>
    <dbReference type="NCBI Taxonomy" id="875041"/>
    <lineage>
        <taxon>Bacteria</taxon>
        <taxon>Pseudomonadati</taxon>
        <taxon>Pseudomonadota</taxon>
        <taxon>Alphaproteobacteria</taxon>
        <taxon>Rhodobacterales</taxon>
        <taxon>Paracoccaceae</taxon>
        <taxon>Neogemmobacter</taxon>
    </lineage>
</organism>
<keyword evidence="6 11" id="KW-0479">Metal-binding</keyword>
<evidence type="ECO:0000256" key="10">
    <source>
        <dbReference type="ARBA" id="ARBA00023136"/>
    </source>
</evidence>
<dbReference type="AlphaFoldDB" id="A0A918TVX9"/>
<keyword evidence="8" id="KW-1133">Transmembrane helix</keyword>
<dbReference type="InterPro" id="IPR009056">
    <property type="entry name" value="Cyt_c-like_dom"/>
</dbReference>
<dbReference type="Gene3D" id="1.10.760.10">
    <property type="entry name" value="Cytochrome c-like domain"/>
    <property type="match status" value="1"/>
</dbReference>
<keyword evidence="5" id="KW-0812">Transmembrane</keyword>
<evidence type="ECO:0000313" key="14">
    <source>
        <dbReference type="Proteomes" id="UP000638981"/>
    </source>
</evidence>
<evidence type="ECO:0000256" key="11">
    <source>
        <dbReference type="PROSITE-ProRule" id="PRU00433"/>
    </source>
</evidence>
<evidence type="ECO:0000256" key="4">
    <source>
        <dbReference type="ARBA" id="ARBA00022617"/>
    </source>
</evidence>
<evidence type="ECO:0000259" key="12">
    <source>
        <dbReference type="PROSITE" id="PS51007"/>
    </source>
</evidence>
<reference evidence="13" key="2">
    <citation type="submission" date="2020-09" db="EMBL/GenBank/DDBJ databases">
        <authorList>
            <person name="Sun Q."/>
            <person name="Kim S."/>
        </authorList>
    </citation>
    <scope>NUCLEOTIDE SEQUENCE</scope>
    <source>
        <strain evidence="13">KCTC 23310</strain>
    </source>
</reference>
<keyword evidence="9 11" id="KW-0408">Iron</keyword>
<dbReference type="PANTHER" id="PTHR11961">
    <property type="entry name" value="CYTOCHROME C"/>
    <property type="match status" value="1"/>
</dbReference>
<evidence type="ECO:0000313" key="13">
    <source>
        <dbReference type="EMBL" id="GHC63699.1"/>
    </source>
</evidence>
<dbReference type="RefSeq" id="WP_189412589.1">
    <property type="nucleotide sequence ID" value="NZ_BMYJ01000010.1"/>
</dbReference>
<keyword evidence="2" id="KW-0813">Transport</keyword>
<dbReference type="EMBL" id="BMYJ01000010">
    <property type="protein sequence ID" value="GHC63699.1"/>
    <property type="molecule type" value="Genomic_DNA"/>
</dbReference>
<keyword evidence="4 11" id="KW-0349">Heme</keyword>
<dbReference type="PRINTS" id="PR00604">
    <property type="entry name" value="CYTCHRMECIAB"/>
</dbReference>
<evidence type="ECO:0000256" key="3">
    <source>
        <dbReference type="ARBA" id="ARBA00022475"/>
    </source>
</evidence>
<gene>
    <name evidence="13" type="ORF">GCM10007315_30090</name>
</gene>
<evidence type="ECO:0000256" key="9">
    <source>
        <dbReference type="ARBA" id="ARBA00023004"/>
    </source>
</evidence>
<evidence type="ECO:0000256" key="7">
    <source>
        <dbReference type="ARBA" id="ARBA00022982"/>
    </source>
</evidence>
<evidence type="ECO:0000256" key="6">
    <source>
        <dbReference type="ARBA" id="ARBA00022723"/>
    </source>
</evidence>
<dbReference type="SUPFAM" id="SSF46626">
    <property type="entry name" value="Cytochrome c"/>
    <property type="match status" value="1"/>
</dbReference>
<dbReference type="FunFam" id="1.10.760.10:FF:000026">
    <property type="entry name" value="Cytochrome C, membrane-bound"/>
    <property type="match status" value="1"/>
</dbReference>
<reference evidence="13" key="1">
    <citation type="journal article" date="2014" name="Int. J. Syst. Evol. Microbiol.">
        <title>Complete genome sequence of Corynebacterium casei LMG S-19264T (=DSM 44701T), isolated from a smear-ripened cheese.</title>
        <authorList>
            <consortium name="US DOE Joint Genome Institute (JGI-PGF)"/>
            <person name="Walter F."/>
            <person name="Albersmeier A."/>
            <person name="Kalinowski J."/>
            <person name="Ruckert C."/>
        </authorList>
    </citation>
    <scope>NUCLEOTIDE SEQUENCE</scope>
    <source>
        <strain evidence="13">KCTC 23310</strain>
    </source>
</reference>
<keyword evidence="3" id="KW-1003">Cell membrane</keyword>
<comment type="caution">
    <text evidence="13">The sequence shown here is derived from an EMBL/GenBank/DDBJ whole genome shotgun (WGS) entry which is preliminary data.</text>
</comment>
<keyword evidence="7" id="KW-0249">Electron transport</keyword>
<keyword evidence="10" id="KW-0472">Membrane</keyword>
<evidence type="ECO:0000256" key="8">
    <source>
        <dbReference type="ARBA" id="ARBA00022989"/>
    </source>
</evidence>